<reference evidence="1" key="1">
    <citation type="submission" date="2018-04" db="EMBL/GenBank/DDBJ databases">
        <title>Transcriptome assembly of Sipha flava.</title>
        <authorList>
            <person name="Scully E.D."/>
            <person name="Geib S.M."/>
            <person name="Palmer N.A."/>
            <person name="Koch K."/>
            <person name="Bradshaw J."/>
            <person name="Heng-Moss T."/>
            <person name="Sarath G."/>
        </authorList>
    </citation>
    <scope>NUCLEOTIDE SEQUENCE</scope>
</reference>
<organism evidence="1">
    <name type="scientific">Sipha flava</name>
    <name type="common">yellow sugarcane aphid</name>
    <dbReference type="NCBI Taxonomy" id="143950"/>
    <lineage>
        <taxon>Eukaryota</taxon>
        <taxon>Metazoa</taxon>
        <taxon>Ecdysozoa</taxon>
        <taxon>Arthropoda</taxon>
        <taxon>Hexapoda</taxon>
        <taxon>Insecta</taxon>
        <taxon>Pterygota</taxon>
        <taxon>Neoptera</taxon>
        <taxon>Paraneoptera</taxon>
        <taxon>Hemiptera</taxon>
        <taxon>Sternorrhyncha</taxon>
        <taxon>Aphidomorpha</taxon>
        <taxon>Aphidoidea</taxon>
        <taxon>Aphididae</taxon>
        <taxon>Sipha</taxon>
    </lineage>
</organism>
<dbReference type="EMBL" id="GGMS01010928">
    <property type="protein sequence ID" value="MBY80131.1"/>
    <property type="molecule type" value="Transcribed_RNA"/>
</dbReference>
<sequence length="175" mass="19880">MNMKKNNGQLLVNLTAPINNLEKDLKIPSENNYTNCDAIDMRSEKPLPKTKKRMEYSSQKWSDIVEENEAMIMNKESTAQENEMIDTSLKQPSVANNFSKEIPSKNIEGKKENGEKSKELHESNVVFENSYNQPTTSTILSITQIQENENKLLFETTVPVVGSKSNFDIGNIIHK</sequence>
<dbReference type="AlphaFoldDB" id="A0A2S2QQW6"/>
<evidence type="ECO:0000313" key="1">
    <source>
        <dbReference type="EMBL" id="MBY80131.1"/>
    </source>
</evidence>
<name>A0A2S2QQW6_9HEMI</name>
<gene>
    <name evidence="1" type="ORF">g.75233</name>
</gene>
<proteinExistence type="predicted"/>
<accession>A0A2S2QQW6</accession>
<protein>
    <submittedName>
        <fullName evidence="1">Uncharacterized protein</fullName>
    </submittedName>
</protein>